<dbReference type="Gene3D" id="1.10.238.10">
    <property type="entry name" value="EF-hand"/>
    <property type="match status" value="1"/>
</dbReference>
<name>A0AAD4N1G5_9BILA</name>
<protein>
    <submittedName>
        <fullName evidence="3">EF-hand domain pair domain-containing protein</fullName>
    </submittedName>
</protein>
<accession>A0AAD4N1G5</accession>
<dbReference type="InterPro" id="IPR018247">
    <property type="entry name" value="EF_Hand_1_Ca_BS"/>
</dbReference>
<evidence type="ECO:0000259" key="2">
    <source>
        <dbReference type="PROSITE" id="PS50222"/>
    </source>
</evidence>
<dbReference type="InterPro" id="IPR002048">
    <property type="entry name" value="EF_hand_dom"/>
</dbReference>
<evidence type="ECO:0000313" key="3">
    <source>
        <dbReference type="EMBL" id="KAI1712416.1"/>
    </source>
</evidence>
<dbReference type="PROSITE" id="PS50222">
    <property type="entry name" value="EF_HAND_2"/>
    <property type="match status" value="2"/>
</dbReference>
<dbReference type="PROSITE" id="PS00018">
    <property type="entry name" value="EF_HAND_1"/>
    <property type="match status" value="1"/>
</dbReference>
<dbReference type="SUPFAM" id="SSF47473">
    <property type="entry name" value="EF-hand"/>
    <property type="match status" value="1"/>
</dbReference>
<proteinExistence type="predicted"/>
<dbReference type="SMART" id="SM00054">
    <property type="entry name" value="EFh"/>
    <property type="match status" value="2"/>
</dbReference>
<reference evidence="3" key="1">
    <citation type="submission" date="2022-01" db="EMBL/GenBank/DDBJ databases">
        <title>Genome Sequence Resource for Two Populations of Ditylenchus destructor, the Migratory Endoparasitic Phytonematode.</title>
        <authorList>
            <person name="Zhang H."/>
            <person name="Lin R."/>
            <person name="Xie B."/>
        </authorList>
    </citation>
    <scope>NUCLEOTIDE SEQUENCE</scope>
    <source>
        <strain evidence="3">BazhouSP</strain>
    </source>
</reference>
<dbReference type="Proteomes" id="UP001201812">
    <property type="component" value="Unassembled WGS sequence"/>
</dbReference>
<organism evidence="3 4">
    <name type="scientific">Ditylenchus destructor</name>
    <dbReference type="NCBI Taxonomy" id="166010"/>
    <lineage>
        <taxon>Eukaryota</taxon>
        <taxon>Metazoa</taxon>
        <taxon>Ecdysozoa</taxon>
        <taxon>Nematoda</taxon>
        <taxon>Chromadorea</taxon>
        <taxon>Rhabditida</taxon>
        <taxon>Tylenchina</taxon>
        <taxon>Tylenchomorpha</taxon>
        <taxon>Sphaerularioidea</taxon>
        <taxon>Anguinidae</taxon>
        <taxon>Anguininae</taxon>
        <taxon>Ditylenchus</taxon>
    </lineage>
</organism>
<keyword evidence="4" id="KW-1185">Reference proteome</keyword>
<dbReference type="EMBL" id="JAKKPZ010000018">
    <property type="protein sequence ID" value="KAI1712416.1"/>
    <property type="molecule type" value="Genomic_DNA"/>
</dbReference>
<evidence type="ECO:0000256" key="1">
    <source>
        <dbReference type="ARBA" id="ARBA00022837"/>
    </source>
</evidence>
<dbReference type="GO" id="GO:0005509">
    <property type="term" value="F:calcium ion binding"/>
    <property type="evidence" value="ECO:0007669"/>
    <property type="project" value="InterPro"/>
</dbReference>
<dbReference type="AlphaFoldDB" id="A0AAD4N1G5"/>
<dbReference type="Pfam" id="PF13202">
    <property type="entry name" value="EF-hand_5"/>
    <property type="match status" value="3"/>
</dbReference>
<gene>
    <name evidence="3" type="ORF">DdX_09501</name>
</gene>
<feature type="domain" description="EF-hand" evidence="2">
    <location>
        <begin position="1"/>
        <end position="28"/>
    </location>
</feature>
<evidence type="ECO:0000313" key="4">
    <source>
        <dbReference type="Proteomes" id="UP001201812"/>
    </source>
</evidence>
<sequence>MFRELDTNRNGAVEIQEFYAWLDRAFSAADINKDGRMDVTEFKLTAAAFHSPPHLLEEAFRLVDANGDGFATKEETAYFTDQFSPAA</sequence>
<feature type="domain" description="EF-hand" evidence="2">
    <location>
        <begin position="51"/>
        <end position="86"/>
    </location>
</feature>
<keyword evidence="1" id="KW-0106">Calcium</keyword>
<comment type="caution">
    <text evidence="3">The sequence shown here is derived from an EMBL/GenBank/DDBJ whole genome shotgun (WGS) entry which is preliminary data.</text>
</comment>
<dbReference type="InterPro" id="IPR011992">
    <property type="entry name" value="EF-hand-dom_pair"/>
</dbReference>